<keyword evidence="3 9" id="KW-0699">rRNA-binding</keyword>
<evidence type="ECO:0000256" key="6">
    <source>
        <dbReference type="ARBA" id="ARBA00023274"/>
    </source>
</evidence>
<feature type="transmembrane region" description="Helical" evidence="11">
    <location>
        <begin position="17"/>
        <end position="36"/>
    </location>
</feature>
<dbReference type="SUPFAM" id="SSF55174">
    <property type="entry name" value="Alpha-L RNA-binding motif"/>
    <property type="match status" value="1"/>
</dbReference>
<dbReference type="GO" id="GO:0006412">
    <property type="term" value="P:translation"/>
    <property type="evidence" value="ECO:0007669"/>
    <property type="project" value="UniProtKB-UniRule"/>
</dbReference>
<dbReference type="GO" id="GO:0003735">
    <property type="term" value="F:structural constituent of ribosome"/>
    <property type="evidence" value="ECO:0007669"/>
    <property type="project" value="InterPro"/>
</dbReference>
<dbReference type="GO" id="GO:0042274">
    <property type="term" value="P:ribosomal small subunit biogenesis"/>
    <property type="evidence" value="ECO:0007669"/>
    <property type="project" value="TreeGrafter"/>
</dbReference>
<evidence type="ECO:0000259" key="12">
    <source>
        <dbReference type="SMART" id="SM00363"/>
    </source>
</evidence>
<evidence type="ECO:0000256" key="1">
    <source>
        <dbReference type="ARBA" id="ARBA00003866"/>
    </source>
</evidence>
<evidence type="ECO:0000256" key="9">
    <source>
        <dbReference type="HAMAP-Rule" id="MF_01306"/>
    </source>
</evidence>
<dbReference type="NCBIfam" id="NF003717">
    <property type="entry name" value="PRK05327.1"/>
    <property type="match status" value="1"/>
</dbReference>
<keyword evidence="11" id="KW-0472">Membrane</keyword>
<dbReference type="FunFam" id="1.10.1050.10:FF:000001">
    <property type="entry name" value="30S ribosomal protein S4"/>
    <property type="match status" value="1"/>
</dbReference>
<dbReference type="InterPro" id="IPR036986">
    <property type="entry name" value="S4_RNA-bd_sf"/>
</dbReference>
<organism evidence="14 15">
    <name type="scientific">Companilactobacillus tucceti DSM 20183</name>
    <dbReference type="NCBI Taxonomy" id="1423811"/>
    <lineage>
        <taxon>Bacteria</taxon>
        <taxon>Bacillati</taxon>
        <taxon>Bacillota</taxon>
        <taxon>Bacilli</taxon>
        <taxon>Lactobacillales</taxon>
        <taxon>Lactobacillaceae</taxon>
        <taxon>Companilactobacillus</taxon>
    </lineage>
</organism>
<evidence type="ECO:0000256" key="2">
    <source>
        <dbReference type="ARBA" id="ARBA00007465"/>
    </source>
</evidence>
<dbReference type="Pfam" id="PF00163">
    <property type="entry name" value="Ribosomal_S4"/>
    <property type="match status" value="1"/>
</dbReference>
<keyword evidence="6 9" id="KW-0687">Ribonucleoprotein</keyword>
<evidence type="ECO:0000313" key="15">
    <source>
        <dbReference type="Proteomes" id="UP000050929"/>
    </source>
</evidence>
<evidence type="ECO:0000256" key="3">
    <source>
        <dbReference type="ARBA" id="ARBA00022730"/>
    </source>
</evidence>
<accession>A0A0R1JA73</accession>
<evidence type="ECO:0000256" key="4">
    <source>
        <dbReference type="ARBA" id="ARBA00022884"/>
    </source>
</evidence>
<evidence type="ECO:0000256" key="10">
    <source>
        <dbReference type="RuleBase" id="RU003699"/>
    </source>
</evidence>
<comment type="function">
    <text evidence="9">With S5 and S12 plays an important role in translational accuracy.</text>
</comment>
<dbReference type="InterPro" id="IPR002942">
    <property type="entry name" value="S4_RNA-bd"/>
</dbReference>
<comment type="caution">
    <text evidence="14">The sequence shown here is derived from an EMBL/GenBank/DDBJ whole genome shotgun (WGS) entry which is preliminary data.</text>
</comment>
<dbReference type="InterPro" id="IPR005709">
    <property type="entry name" value="Ribosomal_uS4_bac-type"/>
</dbReference>
<dbReference type="NCBIfam" id="TIGR01017">
    <property type="entry name" value="rpsD_bact"/>
    <property type="match status" value="1"/>
</dbReference>
<dbReference type="InterPro" id="IPR022801">
    <property type="entry name" value="Ribosomal_uS4"/>
</dbReference>
<dbReference type="Proteomes" id="UP000050929">
    <property type="component" value="Unassembled WGS sequence"/>
</dbReference>
<dbReference type="SMART" id="SM01390">
    <property type="entry name" value="Ribosomal_S4"/>
    <property type="match status" value="1"/>
</dbReference>
<comment type="subunit">
    <text evidence="7 9">Part of the 30S ribosomal subunit. Contacts protein S5. The interaction surface between S4 and S5 is involved in control of translational fidelity.</text>
</comment>
<feature type="domain" description="Small ribosomal subunit protein uS4 N-terminal" evidence="13">
    <location>
        <begin position="35"/>
        <end position="123"/>
    </location>
</feature>
<dbReference type="Pfam" id="PF01479">
    <property type="entry name" value="S4"/>
    <property type="match status" value="1"/>
</dbReference>
<dbReference type="STRING" id="1423811.FC72_GL000287"/>
<dbReference type="PANTHER" id="PTHR11831">
    <property type="entry name" value="30S 40S RIBOSOMAL PROTEIN"/>
    <property type="match status" value="1"/>
</dbReference>
<evidence type="ECO:0000313" key="14">
    <source>
        <dbReference type="EMBL" id="KRK64562.1"/>
    </source>
</evidence>
<dbReference type="GO" id="GO:0015935">
    <property type="term" value="C:small ribosomal subunit"/>
    <property type="evidence" value="ECO:0007669"/>
    <property type="project" value="InterPro"/>
</dbReference>
<dbReference type="PANTHER" id="PTHR11831:SF4">
    <property type="entry name" value="SMALL RIBOSOMAL SUBUNIT PROTEIN US4M"/>
    <property type="match status" value="1"/>
</dbReference>
<keyword evidence="15" id="KW-1185">Reference proteome</keyword>
<keyword evidence="5 9" id="KW-0689">Ribosomal protein</keyword>
<dbReference type="PATRIC" id="fig|1423811.3.peg.287"/>
<evidence type="ECO:0000256" key="7">
    <source>
        <dbReference type="ARBA" id="ARBA00025813"/>
    </source>
</evidence>
<dbReference type="InterPro" id="IPR001912">
    <property type="entry name" value="Ribosomal_uS4_N"/>
</dbReference>
<sequence length="234" mass="26718">MAAHGEDRNDNCTNAKLLLIILLHYNFGGILFMSRYTGPRWKLSRRLGISLSGSGKEIARRNYAPGQHGPNSRRKISEYGQQLTEKQKLRFMYDVNERQFRNLFLRAGKLEGIHGVNLMILLETRLDNVVYRLGLASSRPQARQLVNHGHITVDGKRVDIPSYEVQIGQKISLREKSKDLAIVKENLENVVGRPGFVSFDDNTLTGSLVRNPERNELEPNIDESLVVEYYNQIL</sequence>
<dbReference type="CDD" id="cd00165">
    <property type="entry name" value="S4"/>
    <property type="match status" value="1"/>
</dbReference>
<dbReference type="Gene3D" id="1.10.1050.10">
    <property type="entry name" value="Ribosomal Protein S4 Delta 41, Chain A, domain 1"/>
    <property type="match status" value="1"/>
</dbReference>
<proteinExistence type="inferred from homology"/>
<dbReference type="HAMAP" id="MF_01306_B">
    <property type="entry name" value="Ribosomal_uS4_B"/>
    <property type="match status" value="1"/>
</dbReference>
<evidence type="ECO:0000256" key="11">
    <source>
        <dbReference type="SAM" id="Phobius"/>
    </source>
</evidence>
<reference evidence="14 15" key="1">
    <citation type="journal article" date="2015" name="Genome Announc.">
        <title>Expanding the biotechnology potential of lactobacilli through comparative genomics of 213 strains and associated genera.</title>
        <authorList>
            <person name="Sun Z."/>
            <person name="Harris H.M."/>
            <person name="McCann A."/>
            <person name="Guo C."/>
            <person name="Argimon S."/>
            <person name="Zhang W."/>
            <person name="Yang X."/>
            <person name="Jeffery I.B."/>
            <person name="Cooney J.C."/>
            <person name="Kagawa T.F."/>
            <person name="Liu W."/>
            <person name="Song Y."/>
            <person name="Salvetti E."/>
            <person name="Wrobel A."/>
            <person name="Rasinkangas P."/>
            <person name="Parkhill J."/>
            <person name="Rea M.C."/>
            <person name="O'Sullivan O."/>
            <person name="Ritari J."/>
            <person name="Douillard F.P."/>
            <person name="Paul Ross R."/>
            <person name="Yang R."/>
            <person name="Briner A.E."/>
            <person name="Felis G.E."/>
            <person name="de Vos W.M."/>
            <person name="Barrangou R."/>
            <person name="Klaenhammer T.R."/>
            <person name="Caufield P.W."/>
            <person name="Cui Y."/>
            <person name="Zhang H."/>
            <person name="O'Toole P.W."/>
        </authorList>
    </citation>
    <scope>NUCLEOTIDE SEQUENCE [LARGE SCALE GENOMIC DNA]</scope>
    <source>
        <strain evidence="14 15">DSM 20183</strain>
    </source>
</reference>
<feature type="domain" description="RNA-binding S4" evidence="12">
    <location>
        <begin position="124"/>
        <end position="188"/>
    </location>
</feature>
<dbReference type="InterPro" id="IPR018079">
    <property type="entry name" value="Ribosomal_uS4_CS"/>
</dbReference>
<dbReference type="EMBL" id="AZDG01000010">
    <property type="protein sequence ID" value="KRK64562.1"/>
    <property type="molecule type" value="Genomic_DNA"/>
</dbReference>
<dbReference type="PROSITE" id="PS00632">
    <property type="entry name" value="RIBOSOMAL_S4"/>
    <property type="match status" value="1"/>
</dbReference>
<dbReference type="SMART" id="SM00363">
    <property type="entry name" value="S4"/>
    <property type="match status" value="1"/>
</dbReference>
<dbReference type="PROSITE" id="PS50889">
    <property type="entry name" value="S4"/>
    <property type="match status" value="1"/>
</dbReference>
<dbReference type="FunFam" id="3.10.290.10:FF:000001">
    <property type="entry name" value="30S ribosomal protein S4"/>
    <property type="match status" value="1"/>
</dbReference>
<keyword evidence="11" id="KW-0812">Transmembrane</keyword>
<evidence type="ECO:0000256" key="8">
    <source>
        <dbReference type="ARBA" id="ARBA00035254"/>
    </source>
</evidence>
<protein>
    <recommendedName>
        <fullName evidence="8 9">Small ribosomal subunit protein uS4</fullName>
    </recommendedName>
</protein>
<keyword evidence="11" id="KW-1133">Transmembrane helix</keyword>
<gene>
    <name evidence="9" type="primary">rpsD</name>
    <name evidence="14" type="ORF">FC72_GL000287</name>
</gene>
<keyword evidence="4 9" id="KW-0694">RNA-binding</keyword>
<comment type="similarity">
    <text evidence="2 9 10">Belongs to the universal ribosomal protein uS4 family.</text>
</comment>
<comment type="function">
    <text evidence="1 9">One of the primary rRNA binding proteins, it binds directly to 16S rRNA where it nucleates assembly of the body of the 30S subunit.</text>
</comment>
<dbReference type="AlphaFoldDB" id="A0A0R1JA73"/>
<name>A0A0R1JA73_9LACO</name>
<evidence type="ECO:0000259" key="13">
    <source>
        <dbReference type="SMART" id="SM01390"/>
    </source>
</evidence>
<dbReference type="GO" id="GO:0019843">
    <property type="term" value="F:rRNA binding"/>
    <property type="evidence" value="ECO:0007669"/>
    <property type="project" value="UniProtKB-UniRule"/>
</dbReference>
<evidence type="ECO:0000256" key="5">
    <source>
        <dbReference type="ARBA" id="ARBA00022980"/>
    </source>
</evidence>
<dbReference type="Gene3D" id="3.10.290.10">
    <property type="entry name" value="RNA-binding S4 domain"/>
    <property type="match status" value="1"/>
</dbReference>